<dbReference type="InterPro" id="IPR016155">
    <property type="entry name" value="Mopterin_synth/thiamin_S_b"/>
</dbReference>
<dbReference type="AlphaFoldDB" id="A0A897MTZ6"/>
<dbReference type="InterPro" id="IPR003749">
    <property type="entry name" value="ThiS/MoaD-like"/>
</dbReference>
<evidence type="ECO:0000313" key="2">
    <source>
        <dbReference type="EMBL" id="QSG03947.1"/>
    </source>
</evidence>
<feature type="region of interest" description="Disordered" evidence="1">
    <location>
        <begin position="1"/>
        <end position="22"/>
    </location>
</feature>
<sequence>MGETRQRARRSNERSTEMSRAVETTVQVRCTGHVRSKVGTGRLEYRFEGQTLREFLDAFFAEYDVREMLIADTEDEATTRGWAPQLDELPGKYAKNPEGEQTRRYARVVVNGTFNEHLDGLDTELSDGDRVALVYPFIYCC</sequence>
<reference evidence="2" key="1">
    <citation type="submission" date="2020-11" db="EMBL/GenBank/DDBJ databases">
        <title>Carbohydrate-dependent, anaerobic sulfur respiration: A novel catabolism in halophilic archaea.</title>
        <authorList>
            <person name="Sorokin D.Y."/>
            <person name="Messina E."/>
            <person name="Smedile F."/>
            <person name="La Cono V."/>
            <person name="Hallsworth J.E."/>
            <person name="Yakimov M.M."/>
        </authorList>
    </citation>
    <scope>NUCLEOTIDE SEQUENCE</scope>
    <source>
        <strain evidence="2">AArc-S</strain>
    </source>
</reference>
<dbReference type="CDD" id="cd17040">
    <property type="entry name" value="Ubl_MoaD_like"/>
    <property type="match status" value="1"/>
</dbReference>
<dbReference type="InterPro" id="IPR012675">
    <property type="entry name" value="Beta-grasp_dom_sf"/>
</dbReference>
<dbReference type="SUPFAM" id="SSF54285">
    <property type="entry name" value="MoaD/ThiS"/>
    <property type="match status" value="1"/>
</dbReference>
<dbReference type="Proteomes" id="UP000663586">
    <property type="component" value="Chromosome"/>
</dbReference>
<protein>
    <submittedName>
        <fullName evidence="2">Molybdopterin converting factor, small subunit</fullName>
    </submittedName>
</protein>
<gene>
    <name evidence="2" type="primary">moaD3</name>
    <name evidence="2" type="ORF">AArcS_2753</name>
</gene>
<accession>A0A897MTZ6</accession>
<evidence type="ECO:0000256" key="1">
    <source>
        <dbReference type="SAM" id="MobiDB-lite"/>
    </source>
</evidence>
<dbReference type="KEGG" id="hara:AArcS_2753"/>
<dbReference type="EMBL" id="CP064786">
    <property type="protein sequence ID" value="QSG03947.1"/>
    <property type="molecule type" value="Genomic_DNA"/>
</dbReference>
<organism evidence="2 3">
    <name type="scientific">Natranaeroarchaeum sulfidigenes</name>
    <dbReference type="NCBI Taxonomy" id="2784880"/>
    <lineage>
        <taxon>Archaea</taxon>
        <taxon>Methanobacteriati</taxon>
        <taxon>Methanobacteriota</taxon>
        <taxon>Stenosarchaea group</taxon>
        <taxon>Halobacteria</taxon>
        <taxon>Halobacteriales</taxon>
        <taxon>Natronoarchaeaceae</taxon>
        <taxon>Natranaeroarchaeum</taxon>
    </lineage>
</organism>
<name>A0A897MTZ6_9EURY</name>
<evidence type="ECO:0000313" key="3">
    <source>
        <dbReference type="Proteomes" id="UP000663586"/>
    </source>
</evidence>
<feature type="compositionally biased region" description="Basic and acidic residues" evidence="1">
    <location>
        <begin position="1"/>
        <end position="17"/>
    </location>
</feature>
<keyword evidence="3" id="KW-1185">Reference proteome</keyword>
<dbReference type="Pfam" id="PF02597">
    <property type="entry name" value="ThiS"/>
    <property type="match status" value="1"/>
</dbReference>
<proteinExistence type="predicted"/>
<dbReference type="Gene3D" id="3.10.20.30">
    <property type="match status" value="1"/>
</dbReference>